<sequence length="187" mass="21783">MSRSPYSPPPPPPPPPRPRIEEVRFLLAANFIGRGFYGQFFHNLWVELYDPWFMDGHRKLMVVDEKDVVVELLEYTYGDENHELVNLFFNDSDALILTFDATLREQLDLILETHAAFLSFMRTKPTPQHCLFPGEPFYKRQTETNSRKKRLAIPQTFTCFPRLPQELQIAVLRAALTCPYPVALLEN</sequence>
<reference evidence="1 2" key="1">
    <citation type="submission" date="2015-07" db="EMBL/GenBank/DDBJ databases">
        <title>Emmonsia species relationships and genome sequence.</title>
        <authorList>
            <person name="Cuomo C.A."/>
            <person name="Schwartz I.S."/>
            <person name="Kenyon C."/>
            <person name="de Hoog G.S."/>
            <person name="Govender N.P."/>
            <person name="Botha A."/>
            <person name="Moreno L."/>
            <person name="de Vries M."/>
            <person name="Munoz J.F."/>
            <person name="Stielow J.B."/>
        </authorList>
    </citation>
    <scope>NUCLEOTIDE SEQUENCE [LARGE SCALE GENOMIC DNA]</scope>
    <source>
        <strain evidence="1 2">CBS 136260</strain>
    </source>
</reference>
<evidence type="ECO:0000313" key="1">
    <source>
        <dbReference type="EMBL" id="OAX85262.1"/>
    </source>
</evidence>
<dbReference type="AlphaFoldDB" id="A0A1B7P8A3"/>
<proteinExistence type="predicted"/>
<comment type="caution">
    <text evidence="1">The sequence shown here is derived from an EMBL/GenBank/DDBJ whole genome shotgun (WGS) entry which is preliminary data.</text>
</comment>
<accession>A0A1B7P8A3</accession>
<dbReference type="Gene3D" id="3.40.50.300">
    <property type="entry name" value="P-loop containing nucleotide triphosphate hydrolases"/>
    <property type="match status" value="1"/>
</dbReference>
<dbReference type="EMBL" id="LGUA01000018">
    <property type="protein sequence ID" value="OAX85262.1"/>
    <property type="molecule type" value="Genomic_DNA"/>
</dbReference>
<dbReference type="Proteomes" id="UP000091918">
    <property type="component" value="Unassembled WGS sequence"/>
</dbReference>
<name>A0A1B7P8A3_9EURO</name>
<dbReference type="OrthoDB" id="4500237at2759"/>
<protein>
    <submittedName>
        <fullName evidence="1">Uncharacterized protein</fullName>
    </submittedName>
</protein>
<keyword evidence="2" id="KW-1185">Reference proteome</keyword>
<organism evidence="1 2">
    <name type="scientific">Emergomyces africanus</name>
    <dbReference type="NCBI Taxonomy" id="1955775"/>
    <lineage>
        <taxon>Eukaryota</taxon>
        <taxon>Fungi</taxon>
        <taxon>Dikarya</taxon>
        <taxon>Ascomycota</taxon>
        <taxon>Pezizomycotina</taxon>
        <taxon>Eurotiomycetes</taxon>
        <taxon>Eurotiomycetidae</taxon>
        <taxon>Onygenales</taxon>
        <taxon>Ajellomycetaceae</taxon>
        <taxon>Emergomyces</taxon>
    </lineage>
</organism>
<dbReference type="SUPFAM" id="SSF52540">
    <property type="entry name" value="P-loop containing nucleoside triphosphate hydrolases"/>
    <property type="match status" value="1"/>
</dbReference>
<gene>
    <name evidence="1" type="ORF">ACJ72_00350</name>
</gene>
<dbReference type="STRING" id="1658172.A0A1B7P8A3"/>
<evidence type="ECO:0000313" key="2">
    <source>
        <dbReference type="Proteomes" id="UP000091918"/>
    </source>
</evidence>
<dbReference type="InterPro" id="IPR027417">
    <property type="entry name" value="P-loop_NTPase"/>
</dbReference>